<sequence>MKLISLLTFFSFVLQSSAQHLSPKQLLLFRQMPAEVLSKKLMKKGWSFMEDNKPTQETMGKAVVAYHPVEPGNMKKGAEAWCVLYYAPESASRLLYNHFGNVTMQKITKKIRKRGMTLIDKGDELRGVNSLASYADYADQELVFRVMIYELSDQFGIKIFEKEDYLQAKQNNRL</sequence>
<dbReference type="AlphaFoldDB" id="A0A369QFP5"/>
<organism evidence="2 3">
    <name type="scientific">Adhaeribacter pallidiroseus</name>
    <dbReference type="NCBI Taxonomy" id="2072847"/>
    <lineage>
        <taxon>Bacteria</taxon>
        <taxon>Pseudomonadati</taxon>
        <taxon>Bacteroidota</taxon>
        <taxon>Cytophagia</taxon>
        <taxon>Cytophagales</taxon>
        <taxon>Hymenobacteraceae</taxon>
        <taxon>Adhaeribacter</taxon>
    </lineage>
</organism>
<accession>A0A369QFP5</accession>
<dbReference type="Proteomes" id="UP000253919">
    <property type="component" value="Unassembled WGS sequence"/>
</dbReference>
<keyword evidence="1" id="KW-0732">Signal</keyword>
<feature type="chain" id="PRO_5016662759" evidence="1">
    <location>
        <begin position="19"/>
        <end position="174"/>
    </location>
</feature>
<protein>
    <submittedName>
        <fullName evidence="2">Uncharacterized protein</fullName>
    </submittedName>
</protein>
<evidence type="ECO:0000256" key="1">
    <source>
        <dbReference type="SAM" id="SignalP"/>
    </source>
</evidence>
<dbReference type="EMBL" id="QASA01000001">
    <property type="protein sequence ID" value="RDC62375.1"/>
    <property type="molecule type" value="Genomic_DNA"/>
</dbReference>
<comment type="caution">
    <text evidence="2">The sequence shown here is derived from an EMBL/GenBank/DDBJ whole genome shotgun (WGS) entry which is preliminary data.</text>
</comment>
<evidence type="ECO:0000313" key="3">
    <source>
        <dbReference type="Proteomes" id="UP000253919"/>
    </source>
</evidence>
<name>A0A369QFP5_9BACT</name>
<evidence type="ECO:0000313" key="2">
    <source>
        <dbReference type="EMBL" id="RDC62375.1"/>
    </source>
</evidence>
<dbReference type="OrthoDB" id="893951at2"/>
<gene>
    <name evidence="2" type="ORF">AHMF7616_00968</name>
</gene>
<feature type="signal peptide" evidence="1">
    <location>
        <begin position="1"/>
        <end position="18"/>
    </location>
</feature>
<reference evidence="2 3" key="1">
    <citation type="submission" date="2018-04" db="EMBL/GenBank/DDBJ databases">
        <title>Adhaeribacter sp. HMF7616 genome sequencing and assembly.</title>
        <authorList>
            <person name="Kang H."/>
            <person name="Kang J."/>
            <person name="Cha I."/>
            <person name="Kim H."/>
            <person name="Joh K."/>
        </authorList>
    </citation>
    <scope>NUCLEOTIDE SEQUENCE [LARGE SCALE GENOMIC DNA]</scope>
    <source>
        <strain evidence="2 3">HMF7616</strain>
    </source>
</reference>
<keyword evidence="3" id="KW-1185">Reference proteome</keyword>
<dbReference type="RefSeq" id="WP_115371827.1">
    <property type="nucleotide sequence ID" value="NZ_QASA01000001.1"/>
</dbReference>
<proteinExistence type="predicted"/>